<dbReference type="Proteomes" id="UP000198379">
    <property type="component" value="Unassembled WGS sequence"/>
</dbReference>
<dbReference type="PROSITE" id="PS51257">
    <property type="entry name" value="PROKAR_LIPOPROTEIN"/>
    <property type="match status" value="1"/>
</dbReference>
<accession>A0A238ZMF9</accession>
<evidence type="ECO:0000313" key="1">
    <source>
        <dbReference type="EMBL" id="SNR84636.1"/>
    </source>
</evidence>
<gene>
    <name evidence="1" type="ORF">SAMN06265376_103366</name>
</gene>
<dbReference type="RefSeq" id="WP_089371684.1">
    <property type="nucleotide sequence ID" value="NZ_BMEP01000001.1"/>
</dbReference>
<evidence type="ECO:0000313" key="2">
    <source>
        <dbReference type="Proteomes" id="UP000198379"/>
    </source>
</evidence>
<keyword evidence="2" id="KW-1185">Reference proteome</keyword>
<dbReference type="OrthoDB" id="6710549at2"/>
<name>A0A238ZMF9_9FLAO</name>
<dbReference type="AlphaFoldDB" id="A0A238ZMF9"/>
<sequence>MRKIFASLSVVLFIVLSCKKENRFIDENGNEFIKKGDELFIIPAKYEKAGKSYKVFIYNETLKDVSITKDLKIKPNQFKVIHMKDTDTLRFDIGVKFMFGDEYGLEVEDKKSQILGLGGEFLDKYGVPDEAEWAFVIVPPGEG</sequence>
<dbReference type="EMBL" id="FZNY01000003">
    <property type="protein sequence ID" value="SNR84636.1"/>
    <property type="molecule type" value="Genomic_DNA"/>
</dbReference>
<reference evidence="1 2" key="1">
    <citation type="submission" date="2017-06" db="EMBL/GenBank/DDBJ databases">
        <authorList>
            <person name="Kim H.J."/>
            <person name="Triplett B.A."/>
        </authorList>
    </citation>
    <scope>NUCLEOTIDE SEQUENCE [LARGE SCALE GENOMIC DNA]</scope>
    <source>
        <strain evidence="1 2">DSM 25597</strain>
    </source>
</reference>
<proteinExistence type="predicted"/>
<protein>
    <submittedName>
        <fullName evidence="1">Uncharacterized protein</fullName>
    </submittedName>
</protein>
<organism evidence="1 2">
    <name type="scientific">Dokdonia pacifica</name>
    <dbReference type="NCBI Taxonomy" id="1627892"/>
    <lineage>
        <taxon>Bacteria</taxon>
        <taxon>Pseudomonadati</taxon>
        <taxon>Bacteroidota</taxon>
        <taxon>Flavobacteriia</taxon>
        <taxon>Flavobacteriales</taxon>
        <taxon>Flavobacteriaceae</taxon>
        <taxon>Dokdonia</taxon>
    </lineage>
</organism>